<sequence>MLGDGFDWAVCDAALWSQVGSNLSPNFFAMDSDRIRCYDAQPNAVAVNPQYFKRRDLAAQTDNHPLTLFS</sequence>
<evidence type="ECO:0000313" key="1">
    <source>
        <dbReference type="EMBL" id="GAA4451390.1"/>
    </source>
</evidence>
<reference evidence="2" key="1">
    <citation type="journal article" date="2019" name="Int. J. Syst. Evol. Microbiol.">
        <title>The Global Catalogue of Microorganisms (GCM) 10K type strain sequencing project: providing services to taxonomists for standard genome sequencing and annotation.</title>
        <authorList>
            <consortium name="The Broad Institute Genomics Platform"/>
            <consortium name="The Broad Institute Genome Sequencing Center for Infectious Disease"/>
            <person name="Wu L."/>
            <person name="Ma J."/>
        </authorList>
    </citation>
    <scope>NUCLEOTIDE SEQUENCE [LARGE SCALE GENOMIC DNA]</scope>
    <source>
        <strain evidence="2">JCM 17759</strain>
    </source>
</reference>
<comment type="caution">
    <text evidence="1">The sequence shown here is derived from an EMBL/GenBank/DDBJ whole genome shotgun (WGS) entry which is preliminary data.</text>
</comment>
<protein>
    <submittedName>
        <fullName evidence="1">Uncharacterized protein</fullName>
    </submittedName>
</protein>
<keyword evidence="2" id="KW-1185">Reference proteome</keyword>
<dbReference type="Proteomes" id="UP001500840">
    <property type="component" value="Unassembled WGS sequence"/>
</dbReference>
<proteinExistence type="predicted"/>
<organism evidence="1 2">
    <name type="scientific">Novipirellula rosea</name>
    <dbReference type="NCBI Taxonomy" id="1031540"/>
    <lineage>
        <taxon>Bacteria</taxon>
        <taxon>Pseudomonadati</taxon>
        <taxon>Planctomycetota</taxon>
        <taxon>Planctomycetia</taxon>
        <taxon>Pirellulales</taxon>
        <taxon>Pirellulaceae</taxon>
        <taxon>Novipirellula</taxon>
    </lineage>
</organism>
<name>A0ABP8MJK3_9BACT</name>
<dbReference type="EMBL" id="BAABGA010000024">
    <property type="protein sequence ID" value="GAA4451390.1"/>
    <property type="molecule type" value="Genomic_DNA"/>
</dbReference>
<evidence type="ECO:0000313" key="2">
    <source>
        <dbReference type="Proteomes" id="UP001500840"/>
    </source>
</evidence>
<accession>A0ABP8MJK3</accession>
<gene>
    <name evidence="1" type="ORF">GCM10023156_18990</name>
</gene>